<reference evidence="5 6" key="1">
    <citation type="submission" date="2017-11" db="EMBL/GenBank/DDBJ databases">
        <title>De novo assembly and phasing of dikaryotic genomes from two isolates of Puccinia coronata f. sp. avenae, the causal agent of oat crown rust.</title>
        <authorList>
            <person name="Miller M.E."/>
            <person name="Zhang Y."/>
            <person name="Omidvar V."/>
            <person name="Sperschneider J."/>
            <person name="Schwessinger B."/>
            <person name="Raley C."/>
            <person name="Palmer J.M."/>
            <person name="Garnica D."/>
            <person name="Upadhyaya N."/>
            <person name="Rathjen J."/>
            <person name="Taylor J.M."/>
            <person name="Park R.F."/>
            <person name="Dodds P.N."/>
            <person name="Hirsch C.D."/>
            <person name="Kianian S.F."/>
            <person name="Figueroa M."/>
        </authorList>
    </citation>
    <scope>NUCLEOTIDE SEQUENCE [LARGE SCALE GENOMIC DNA]</scope>
    <source>
        <strain evidence="3">12NC29</strain>
        <strain evidence="4">12SD80</strain>
    </source>
</reference>
<feature type="coiled-coil region" evidence="1">
    <location>
        <begin position="116"/>
        <end position="143"/>
    </location>
</feature>
<protein>
    <submittedName>
        <fullName evidence="3">Uncharacterized protein</fullName>
    </submittedName>
</protein>
<keyword evidence="5" id="KW-1185">Reference proteome</keyword>
<dbReference type="Proteomes" id="UP000235392">
    <property type="component" value="Unassembled WGS sequence"/>
</dbReference>
<feature type="region of interest" description="Disordered" evidence="2">
    <location>
        <begin position="1"/>
        <end position="46"/>
    </location>
</feature>
<evidence type="ECO:0000256" key="1">
    <source>
        <dbReference type="SAM" id="Coils"/>
    </source>
</evidence>
<sequence length="146" mass="16556">MTSQRKKRTDVSTQETADPPPAGPSEPAKPTKTTTAVRHRLPKRKVNSAWKTLSPTSCDLIQDSLSRAMKESRMDYPSLRRIESLTRKLTSKMRVPVGVFTGLKSDETGSVEMISLEALKKRNQDLERLIEHRQRSIAKLQQKLND</sequence>
<organism evidence="3 5">
    <name type="scientific">Puccinia coronata f. sp. avenae</name>
    <dbReference type="NCBI Taxonomy" id="200324"/>
    <lineage>
        <taxon>Eukaryota</taxon>
        <taxon>Fungi</taxon>
        <taxon>Dikarya</taxon>
        <taxon>Basidiomycota</taxon>
        <taxon>Pucciniomycotina</taxon>
        <taxon>Pucciniomycetes</taxon>
        <taxon>Pucciniales</taxon>
        <taxon>Pucciniaceae</taxon>
        <taxon>Puccinia</taxon>
    </lineage>
</organism>
<evidence type="ECO:0000313" key="5">
    <source>
        <dbReference type="Proteomes" id="UP000235388"/>
    </source>
</evidence>
<evidence type="ECO:0000256" key="2">
    <source>
        <dbReference type="SAM" id="MobiDB-lite"/>
    </source>
</evidence>
<accession>A0A2N5TV09</accession>
<name>A0A2N5TV09_9BASI</name>
<evidence type="ECO:0000313" key="6">
    <source>
        <dbReference type="Proteomes" id="UP000235392"/>
    </source>
</evidence>
<evidence type="ECO:0000313" key="3">
    <source>
        <dbReference type="EMBL" id="PLW29333.1"/>
    </source>
</evidence>
<gene>
    <name evidence="3" type="ORF">PCANC_22177</name>
    <name evidence="4" type="ORF">PCASD_11752</name>
</gene>
<dbReference type="EMBL" id="PGCJ01000414">
    <property type="protein sequence ID" value="PLW29333.1"/>
    <property type="molecule type" value="Genomic_DNA"/>
</dbReference>
<comment type="caution">
    <text evidence="3">The sequence shown here is derived from an EMBL/GenBank/DDBJ whole genome shotgun (WGS) entry which is preliminary data.</text>
</comment>
<feature type="compositionally biased region" description="Basic residues" evidence="2">
    <location>
        <begin position="37"/>
        <end position="46"/>
    </location>
</feature>
<dbReference type="EMBL" id="PGCI01000107">
    <property type="protein sequence ID" value="PLW40062.1"/>
    <property type="molecule type" value="Genomic_DNA"/>
</dbReference>
<evidence type="ECO:0000313" key="4">
    <source>
        <dbReference type="EMBL" id="PLW40062.1"/>
    </source>
</evidence>
<proteinExistence type="predicted"/>
<dbReference type="Proteomes" id="UP000235388">
    <property type="component" value="Unassembled WGS sequence"/>
</dbReference>
<dbReference type="OrthoDB" id="2505407at2759"/>
<dbReference type="AlphaFoldDB" id="A0A2N5TV09"/>
<keyword evidence="1" id="KW-0175">Coiled coil</keyword>